<keyword evidence="1" id="KW-0812">Transmembrane</keyword>
<dbReference type="RefSeq" id="WP_226593722.1">
    <property type="nucleotide sequence ID" value="NZ_BLAY01000300.1"/>
</dbReference>
<feature type="transmembrane region" description="Helical" evidence="1">
    <location>
        <begin position="89"/>
        <end position="108"/>
    </location>
</feature>
<organism evidence="2 3">
    <name type="scientific">Microseira wollei NIES-4236</name>
    <dbReference type="NCBI Taxonomy" id="2530354"/>
    <lineage>
        <taxon>Bacteria</taxon>
        <taxon>Bacillati</taxon>
        <taxon>Cyanobacteriota</taxon>
        <taxon>Cyanophyceae</taxon>
        <taxon>Oscillatoriophycideae</taxon>
        <taxon>Aerosakkonematales</taxon>
        <taxon>Aerosakkonemataceae</taxon>
        <taxon>Microseira</taxon>
    </lineage>
</organism>
<proteinExistence type="predicted"/>
<feature type="transmembrane region" description="Helical" evidence="1">
    <location>
        <begin position="46"/>
        <end position="68"/>
    </location>
</feature>
<evidence type="ECO:0000313" key="2">
    <source>
        <dbReference type="EMBL" id="GET44167.1"/>
    </source>
</evidence>
<keyword evidence="3" id="KW-1185">Reference proteome</keyword>
<comment type="caution">
    <text evidence="2">The sequence shown here is derived from an EMBL/GenBank/DDBJ whole genome shotgun (WGS) entry which is preliminary data.</text>
</comment>
<dbReference type="EMBL" id="BLAY01000300">
    <property type="protein sequence ID" value="GET44167.1"/>
    <property type="molecule type" value="Genomic_DNA"/>
</dbReference>
<gene>
    <name evidence="2" type="ORF">MiSe_89930</name>
</gene>
<name>A0AAV3XTF6_9CYAN</name>
<protein>
    <submittedName>
        <fullName evidence="2">Uncharacterized protein</fullName>
    </submittedName>
</protein>
<accession>A0AAV3XTF6</accession>
<dbReference type="AlphaFoldDB" id="A0AAV3XTF6"/>
<keyword evidence="1" id="KW-0472">Membrane</keyword>
<evidence type="ECO:0000313" key="3">
    <source>
        <dbReference type="Proteomes" id="UP001050975"/>
    </source>
</evidence>
<evidence type="ECO:0000256" key="1">
    <source>
        <dbReference type="SAM" id="Phobius"/>
    </source>
</evidence>
<dbReference type="Proteomes" id="UP001050975">
    <property type="component" value="Unassembled WGS sequence"/>
</dbReference>
<keyword evidence="1" id="KW-1133">Transmembrane helix</keyword>
<sequence length="150" mass="16620">MHPSLWPLWLPFPISWARAGANVAVFSAIAKGVAHSAREVDEPEDMIPIVLAGLLLHFAIILLAHLCITKLKDKKSGWFPRWLSWREGINGTIVLVVELLSTSIFLTLPGLKTRGFFVQRAILLKLVTKSGQRIFSPEALIPVCPTVFAN</sequence>
<reference evidence="2" key="1">
    <citation type="submission" date="2019-10" db="EMBL/GenBank/DDBJ databases">
        <title>Draft genome sequece of Microseira wollei NIES-4236.</title>
        <authorList>
            <person name="Yamaguchi H."/>
            <person name="Suzuki S."/>
            <person name="Kawachi M."/>
        </authorList>
    </citation>
    <scope>NUCLEOTIDE SEQUENCE</scope>
    <source>
        <strain evidence="2">NIES-4236</strain>
    </source>
</reference>